<reference evidence="2" key="1">
    <citation type="submission" date="2020-05" db="EMBL/GenBank/DDBJ databases">
        <authorList>
            <person name="Chiriac C."/>
            <person name="Salcher M."/>
            <person name="Ghai R."/>
            <person name="Kavagutti S V."/>
        </authorList>
    </citation>
    <scope>NUCLEOTIDE SEQUENCE</scope>
</reference>
<dbReference type="EMBL" id="LR796194">
    <property type="protein sequence ID" value="CAB4126229.1"/>
    <property type="molecule type" value="Genomic_DNA"/>
</dbReference>
<gene>
    <name evidence="2" type="ORF">UFOVP153_19</name>
    <name evidence="1" type="ORF">UFOVP69_39</name>
</gene>
<evidence type="ECO:0000313" key="1">
    <source>
        <dbReference type="EMBL" id="CAB4126229.1"/>
    </source>
</evidence>
<evidence type="ECO:0000313" key="2">
    <source>
        <dbReference type="EMBL" id="CAB5170413.1"/>
    </source>
</evidence>
<proteinExistence type="predicted"/>
<sequence>MEPRSVETVSWINPSYTKKEIELESFFYVSNILETGRILDAAKSIAQMEELLKQIKGNKDLKNAIRDEVAKYGKEYKSDTVKIELAEVGTKYDFSQCGDSELKDLYETLEQIKAKVEEREKFLKNLPLSGLDVITDDGEVVHVYPPSKSSTSSYKVTIAK</sequence>
<accession>A0A6J7W8T3</accession>
<protein>
    <submittedName>
        <fullName evidence="2">Uncharacterized protein</fullName>
    </submittedName>
</protein>
<name>A0A6J7W8T3_9CAUD</name>
<organism evidence="2">
    <name type="scientific">uncultured Caudovirales phage</name>
    <dbReference type="NCBI Taxonomy" id="2100421"/>
    <lineage>
        <taxon>Viruses</taxon>
        <taxon>Duplodnaviria</taxon>
        <taxon>Heunggongvirae</taxon>
        <taxon>Uroviricota</taxon>
        <taxon>Caudoviricetes</taxon>
        <taxon>Peduoviridae</taxon>
        <taxon>Maltschvirus</taxon>
        <taxon>Maltschvirus maltsch</taxon>
    </lineage>
</organism>
<dbReference type="EMBL" id="LR798204">
    <property type="protein sequence ID" value="CAB5170413.1"/>
    <property type="molecule type" value="Genomic_DNA"/>
</dbReference>